<dbReference type="InterPro" id="IPR035940">
    <property type="entry name" value="CAP_sf"/>
</dbReference>
<dbReference type="Proteomes" id="UP000824073">
    <property type="component" value="Unassembled WGS sequence"/>
</dbReference>
<reference evidence="4" key="1">
    <citation type="submission" date="2020-10" db="EMBL/GenBank/DDBJ databases">
        <authorList>
            <person name="Gilroy R."/>
        </authorList>
    </citation>
    <scope>NUCLEOTIDE SEQUENCE</scope>
    <source>
        <strain evidence="4">CHK191-8634</strain>
    </source>
</reference>
<keyword evidence="1" id="KW-0677">Repeat</keyword>
<feature type="domain" description="SLH" evidence="3">
    <location>
        <begin position="24"/>
        <end position="87"/>
    </location>
</feature>
<accession>A0A9D1LMC9</accession>
<comment type="caution">
    <text evidence="4">The sequence shown here is derived from an EMBL/GenBank/DDBJ whole genome shotgun (WGS) entry which is preliminary data.</text>
</comment>
<feature type="chain" id="PRO_5039445286" evidence="2">
    <location>
        <begin position="24"/>
        <end position="359"/>
    </location>
</feature>
<dbReference type="PROSITE" id="PS51272">
    <property type="entry name" value="SLH"/>
    <property type="match status" value="2"/>
</dbReference>
<dbReference type="Pfam" id="PF00395">
    <property type="entry name" value="SLH"/>
    <property type="match status" value="2"/>
</dbReference>
<evidence type="ECO:0000256" key="1">
    <source>
        <dbReference type="ARBA" id="ARBA00022737"/>
    </source>
</evidence>
<dbReference type="AlphaFoldDB" id="A0A9D1LMC9"/>
<reference evidence="4" key="2">
    <citation type="journal article" date="2021" name="PeerJ">
        <title>Extensive microbial diversity within the chicken gut microbiome revealed by metagenomics and culture.</title>
        <authorList>
            <person name="Gilroy R."/>
            <person name="Ravi A."/>
            <person name="Getino M."/>
            <person name="Pursley I."/>
            <person name="Horton D.L."/>
            <person name="Alikhan N.F."/>
            <person name="Baker D."/>
            <person name="Gharbi K."/>
            <person name="Hall N."/>
            <person name="Watson M."/>
            <person name="Adriaenssens E.M."/>
            <person name="Foster-Nyarko E."/>
            <person name="Jarju S."/>
            <person name="Secka A."/>
            <person name="Antonio M."/>
            <person name="Oren A."/>
            <person name="Chaudhuri R.R."/>
            <person name="La Ragione R."/>
            <person name="Hildebrand F."/>
            <person name="Pallen M.J."/>
        </authorList>
    </citation>
    <scope>NUCLEOTIDE SEQUENCE</scope>
    <source>
        <strain evidence="4">CHK191-8634</strain>
    </source>
</reference>
<feature type="signal peptide" evidence="2">
    <location>
        <begin position="1"/>
        <end position="23"/>
    </location>
</feature>
<dbReference type="Gene3D" id="3.40.33.10">
    <property type="entry name" value="CAP"/>
    <property type="match status" value="1"/>
</dbReference>
<dbReference type="PANTHER" id="PTHR31157:SF1">
    <property type="entry name" value="SCP DOMAIN-CONTAINING PROTEIN"/>
    <property type="match status" value="1"/>
</dbReference>
<keyword evidence="2" id="KW-0732">Signal</keyword>
<evidence type="ECO:0000313" key="5">
    <source>
        <dbReference type="Proteomes" id="UP000824073"/>
    </source>
</evidence>
<evidence type="ECO:0000256" key="2">
    <source>
        <dbReference type="SAM" id="SignalP"/>
    </source>
</evidence>
<dbReference type="CDD" id="cd05379">
    <property type="entry name" value="CAP_bacterial"/>
    <property type="match status" value="1"/>
</dbReference>
<feature type="domain" description="SLH" evidence="3">
    <location>
        <begin position="160"/>
        <end position="224"/>
    </location>
</feature>
<dbReference type="EMBL" id="DVMR01000070">
    <property type="protein sequence ID" value="HIU44518.1"/>
    <property type="molecule type" value="Genomic_DNA"/>
</dbReference>
<dbReference type="Pfam" id="PF00188">
    <property type="entry name" value="CAP"/>
    <property type="match status" value="1"/>
</dbReference>
<protein>
    <submittedName>
        <fullName evidence="4">S-layer homology domain-containing protein</fullName>
    </submittedName>
</protein>
<evidence type="ECO:0000259" key="3">
    <source>
        <dbReference type="PROSITE" id="PS51272"/>
    </source>
</evidence>
<dbReference type="InterPro" id="IPR014044">
    <property type="entry name" value="CAP_dom"/>
</dbReference>
<dbReference type="PANTHER" id="PTHR31157">
    <property type="entry name" value="SCP DOMAIN-CONTAINING PROTEIN"/>
    <property type="match status" value="1"/>
</dbReference>
<gene>
    <name evidence="4" type="ORF">IAB67_09500</name>
</gene>
<proteinExistence type="predicted"/>
<evidence type="ECO:0000313" key="4">
    <source>
        <dbReference type="EMBL" id="HIU44518.1"/>
    </source>
</evidence>
<dbReference type="InterPro" id="IPR001119">
    <property type="entry name" value="SLH_dom"/>
</dbReference>
<organism evidence="4 5">
    <name type="scientific">Candidatus Ventrousia excrementavium</name>
    <dbReference type="NCBI Taxonomy" id="2840961"/>
    <lineage>
        <taxon>Bacteria</taxon>
        <taxon>Bacillati</taxon>
        <taxon>Bacillota</taxon>
        <taxon>Clostridia</taxon>
        <taxon>Eubacteriales</taxon>
        <taxon>Clostridiaceae</taxon>
        <taxon>Clostridiaceae incertae sedis</taxon>
        <taxon>Candidatus Ventrousia</taxon>
    </lineage>
</organism>
<dbReference type="SUPFAM" id="SSF55797">
    <property type="entry name" value="PR-1-like"/>
    <property type="match status" value="1"/>
</dbReference>
<sequence>MKKLTVLLVLAALCTGLVLPAAAAEPVFSDVPAGHWAQTAIEDMAARGIVQGVGGERFDPDSPVTSAEFCAMLTRLFYPDELSAQQAGTGTAWWLPAAEAARQAGLLEGTAALSSYTNGTWDSSVMLSPMSRYDMAQAMTSTLTAQGIALPSDAELEAARADIADFDTVPASYTHAVTAMYALGCLQGTDDAGTFGGSENMDRAAACTVLARLLATVDGSASQPEPEPDPQDELDALRQEMLERVNEERAKVGAPALVLDETLCEAAQLRAQETAENYSHTRPDGSSCFTVLDEFGITRHGAAENIYASPETVDAAMDGWMDSPGHRTNILNSDLRAIGIGYYYTDEGWNHYWVQLFIG</sequence>
<name>A0A9D1LMC9_9CLOT</name>